<feature type="transmembrane region" description="Helical" evidence="9">
    <location>
        <begin position="65"/>
        <end position="85"/>
    </location>
</feature>
<keyword evidence="4" id="KW-0997">Cell inner membrane</keyword>
<accession>A0A0G4HH19</accession>
<evidence type="ECO:0000313" key="10">
    <source>
        <dbReference type="EMBL" id="CEM43418.1"/>
    </source>
</evidence>
<dbReference type="AlphaFoldDB" id="A0A0G4HH19"/>
<protein>
    <submittedName>
        <fullName evidence="10">Uncharacterized protein</fullName>
    </submittedName>
</protein>
<keyword evidence="7 9" id="KW-0472">Membrane</keyword>
<organism evidence="10">
    <name type="scientific">Chromera velia CCMP2878</name>
    <dbReference type="NCBI Taxonomy" id="1169474"/>
    <lineage>
        <taxon>Eukaryota</taxon>
        <taxon>Sar</taxon>
        <taxon>Alveolata</taxon>
        <taxon>Colpodellida</taxon>
        <taxon>Chromeraceae</taxon>
        <taxon>Chromera</taxon>
    </lineage>
</organism>
<feature type="compositionally biased region" description="Basic and acidic residues" evidence="8">
    <location>
        <begin position="949"/>
        <end position="964"/>
    </location>
</feature>
<dbReference type="GO" id="GO:0005886">
    <property type="term" value="C:plasma membrane"/>
    <property type="evidence" value="ECO:0007669"/>
    <property type="project" value="UniProtKB-SubCell"/>
</dbReference>
<evidence type="ECO:0000256" key="8">
    <source>
        <dbReference type="SAM" id="MobiDB-lite"/>
    </source>
</evidence>
<dbReference type="PANTHER" id="PTHR30574">
    <property type="entry name" value="INNER MEMBRANE PROTEIN YEDE"/>
    <property type="match status" value="1"/>
</dbReference>
<evidence type="ECO:0000256" key="4">
    <source>
        <dbReference type="ARBA" id="ARBA00022519"/>
    </source>
</evidence>
<evidence type="ECO:0000256" key="5">
    <source>
        <dbReference type="ARBA" id="ARBA00022692"/>
    </source>
</evidence>
<feature type="compositionally biased region" description="Basic and acidic residues" evidence="8">
    <location>
        <begin position="570"/>
        <end position="610"/>
    </location>
</feature>
<feature type="compositionally biased region" description="Basic and acidic residues" evidence="8">
    <location>
        <begin position="838"/>
        <end position="850"/>
    </location>
</feature>
<keyword evidence="5 9" id="KW-0812">Transmembrane</keyword>
<keyword evidence="2" id="KW-0813">Transport</keyword>
<name>A0A0G4HH19_9ALVE</name>
<feature type="compositionally biased region" description="Basic residues" evidence="8">
    <location>
        <begin position="720"/>
        <end position="732"/>
    </location>
</feature>
<dbReference type="Pfam" id="PF04143">
    <property type="entry name" value="Sulf_transp"/>
    <property type="match status" value="1"/>
</dbReference>
<feature type="transmembrane region" description="Helical" evidence="9">
    <location>
        <begin position="1064"/>
        <end position="1085"/>
    </location>
</feature>
<dbReference type="PANTHER" id="PTHR30574:SF1">
    <property type="entry name" value="SULPHUR TRANSPORT DOMAIN-CONTAINING PROTEIN"/>
    <property type="match status" value="1"/>
</dbReference>
<feature type="compositionally biased region" description="Low complexity" evidence="8">
    <location>
        <begin position="665"/>
        <end position="676"/>
    </location>
</feature>
<keyword evidence="6 9" id="KW-1133">Transmembrane helix</keyword>
<feature type="compositionally biased region" description="Basic and acidic residues" evidence="8">
    <location>
        <begin position="812"/>
        <end position="825"/>
    </location>
</feature>
<feature type="transmembrane region" description="Helical" evidence="9">
    <location>
        <begin position="97"/>
        <end position="117"/>
    </location>
</feature>
<evidence type="ECO:0000256" key="9">
    <source>
        <dbReference type="SAM" id="Phobius"/>
    </source>
</evidence>
<dbReference type="EMBL" id="CDMZ01002682">
    <property type="protein sequence ID" value="CEM43418.1"/>
    <property type="molecule type" value="Genomic_DNA"/>
</dbReference>
<feature type="region of interest" description="Disordered" evidence="8">
    <location>
        <begin position="946"/>
        <end position="974"/>
    </location>
</feature>
<feature type="transmembrane region" description="Helical" evidence="9">
    <location>
        <begin position="129"/>
        <end position="148"/>
    </location>
</feature>
<dbReference type="VEuPathDB" id="CryptoDB:Cvel_27523"/>
<feature type="compositionally biased region" description="Polar residues" evidence="8">
    <location>
        <begin position="1019"/>
        <end position="1028"/>
    </location>
</feature>
<sequence>MRTTLPEYLLPFILLLLCIPGCIISWHTSATCLASFVLGLSWELLSVNIPAAFRVFLFRGRSRRARALVFAIAFWSCFTGVLLGLNHFNVKPLEGRVSLVTVLGGFLFGAGMQAANACETSMVVKLARFHWRAAVIVLSFLLAYLPLISNPWWKVLRGLKTGTAVRTRPRPSLGTEISAGDGEEIHFLMGKPSALSSLFTLDGTEGRALSLLHLRDMKLHDQFPEVSLGIPLQIAICAAVYMIVIGVEAAVCAGGKVSGVKRLFPGWKFVCTRGGHQKARRVSRVMEAATRTVRSLRLRAHAPADSGARELLSWTARYLLCLCWCPALKKMALSPTVVQAAEEEDESPLEDLESGCIEGEEAQEVSGPPKSSVCCCPGPSLPLSCCLAFLLLRKRGEKGGNASSLGASEILPLHQHCSQKSGVTADEGEDCHTERGGALTMKRSTGFFRQRTSVRSITQVFGGKGLDTMQVSPPAGGTRRLVDDLEGCPLNSSAGPEKLHSAFVAAASGKRTKERERGRQGRAQTISFSRKSDAPNSRTFSSTFRSSALRQERQKPNKPSGGAETNRTVRVRESESRTVRVGDFRERSVRIGEDRHETSSGEVKNDHDESQQTEGELRLPVSSSVTPQIPPPSAVSSSASFVFEKRGPQPPPTPQGGGHQTLNVPLSPIASASPSPNGGLITPMSMWSDWSPLTPSPSLAPEPGGKTGSRVAKVASPSPHGHRTSTHMHAQVHPHEGKGTPMQISTAAASRVPLNRAQTVGLKILTIASSSPTEEFRGGVTKTEQAHFEEPDGGPEQKHIVAHHRDPVYRKRELGKTHESAESGRKDHRGSVGSESLEVPKGKGDGEDTEKSEVDMRVLFGAMTIVGIQTVHLAFRGRFLLVHPALASVLLRALRSMVPPVWSWLFRDSPFVFGDPLNSCMDGFFLVNSEVLMLLALVAGSSCGGMLKGSREEGRQGSGREERNSNSMRPTPRGTFFLRRSRWKSTKRKLRRFSILSVSAMGAAAGSAKTKSMMRRKNGSPTKPSNSTEMRRSPSGHSHRQQHHSLVEHQSTVRLSPTRPRVSVYLWSFGNFMTALVGGFLLGLGTRAGGGLLDGLVCPALSFQLSAALWVVGAIPGTFVGMMIRYGMRQQDYEGW</sequence>
<keyword evidence="3" id="KW-1003">Cell membrane</keyword>
<reference evidence="10" key="1">
    <citation type="submission" date="2014-11" db="EMBL/GenBank/DDBJ databases">
        <authorList>
            <person name="Otto D Thomas"/>
            <person name="Naeem Raeece"/>
        </authorList>
    </citation>
    <scope>NUCLEOTIDE SEQUENCE</scope>
</reference>
<evidence type="ECO:0000256" key="2">
    <source>
        <dbReference type="ARBA" id="ARBA00022448"/>
    </source>
</evidence>
<gene>
    <name evidence="10" type="ORF">Cvel_27523</name>
</gene>
<evidence type="ECO:0000256" key="3">
    <source>
        <dbReference type="ARBA" id="ARBA00022475"/>
    </source>
</evidence>
<comment type="subcellular location">
    <subcellularLocation>
        <location evidence="1">Cell inner membrane</location>
        <topology evidence="1">Multi-pass membrane protein</topology>
    </subcellularLocation>
</comment>
<dbReference type="InterPro" id="IPR007272">
    <property type="entry name" value="Sulf_transp_TsuA/YedE"/>
</dbReference>
<evidence type="ECO:0000256" key="6">
    <source>
        <dbReference type="ARBA" id="ARBA00022989"/>
    </source>
</evidence>
<feature type="region of interest" description="Disordered" evidence="8">
    <location>
        <begin position="812"/>
        <end position="850"/>
    </location>
</feature>
<evidence type="ECO:0000256" key="1">
    <source>
        <dbReference type="ARBA" id="ARBA00004429"/>
    </source>
</evidence>
<feature type="compositionally biased region" description="Low complexity" evidence="8">
    <location>
        <begin position="537"/>
        <end position="547"/>
    </location>
</feature>
<feature type="region of interest" description="Disordered" evidence="8">
    <location>
        <begin position="506"/>
        <end position="742"/>
    </location>
</feature>
<evidence type="ECO:0000256" key="7">
    <source>
        <dbReference type="ARBA" id="ARBA00023136"/>
    </source>
</evidence>
<feature type="transmembrane region" description="Helical" evidence="9">
    <location>
        <begin position="1105"/>
        <end position="1124"/>
    </location>
</feature>
<feature type="region of interest" description="Disordered" evidence="8">
    <location>
        <begin position="1006"/>
        <end position="1054"/>
    </location>
</feature>
<feature type="transmembrane region" description="Helical" evidence="9">
    <location>
        <begin position="7"/>
        <end position="27"/>
    </location>
</feature>
<feature type="transmembrane region" description="Helical" evidence="9">
    <location>
        <begin position="33"/>
        <end position="53"/>
    </location>
</feature>
<proteinExistence type="predicted"/>
<feature type="transmembrane region" description="Helical" evidence="9">
    <location>
        <begin position="925"/>
        <end position="947"/>
    </location>
</feature>